<evidence type="ECO:0000256" key="2">
    <source>
        <dbReference type="ARBA" id="ARBA00008816"/>
    </source>
</evidence>
<dbReference type="GO" id="GO:0005886">
    <property type="term" value="C:plasma membrane"/>
    <property type="evidence" value="ECO:0007669"/>
    <property type="project" value="TreeGrafter"/>
</dbReference>
<comment type="subcellular location">
    <subcellularLocation>
        <location evidence="1">Membrane</location>
        <topology evidence="1">Multi-pass membrane protein</topology>
    </subcellularLocation>
</comment>
<evidence type="ECO:0000313" key="9">
    <source>
        <dbReference type="Proteomes" id="UP000230750"/>
    </source>
</evidence>
<evidence type="ECO:0000256" key="5">
    <source>
        <dbReference type="ARBA" id="ARBA00023136"/>
    </source>
</evidence>
<keyword evidence="5 6" id="KW-0472">Membrane</keyword>
<feature type="transmembrane region" description="Helical" evidence="6">
    <location>
        <begin position="139"/>
        <end position="159"/>
    </location>
</feature>
<accession>A0A2G8KSE7</accession>
<keyword evidence="8" id="KW-0378">Hydrolase</keyword>
<dbReference type="GO" id="GO:0006644">
    <property type="term" value="P:phospholipid metabolic process"/>
    <property type="evidence" value="ECO:0007669"/>
    <property type="project" value="InterPro"/>
</dbReference>
<sequence>MYQLFTTIISCIYKLMYEDNQAHCPDSLKIFLVEWFLYDEFSKTKKPLYSRVPVGKYSFHPYAVALYSTIGPMLFGQVANFLLTNCSKYLIGRLRPHFIALCQPDWSQINCTDADGHPLYVEEAHCMGGNLKLQTDARLSFPSGHSSTAFYLFVYWVIYLQRRFVFSPIPLLRPLLQLIGISMAVFCAETRVSDYKHHPSDVVAGGFLGTIVVILTVSTFTAIFSHPFADFKSQ</sequence>
<dbReference type="InterPro" id="IPR036938">
    <property type="entry name" value="PAP2/HPO_sf"/>
</dbReference>
<evidence type="ECO:0000256" key="1">
    <source>
        <dbReference type="ARBA" id="ARBA00004141"/>
    </source>
</evidence>
<dbReference type="STRING" id="307972.A0A2G8KSE7"/>
<proteinExistence type="inferred from homology"/>
<evidence type="ECO:0000313" key="8">
    <source>
        <dbReference type="EMBL" id="PIK50860.1"/>
    </source>
</evidence>
<dbReference type="SUPFAM" id="SSF48317">
    <property type="entry name" value="Acid phosphatase/Vanadium-dependent haloperoxidase"/>
    <property type="match status" value="1"/>
</dbReference>
<feature type="transmembrane region" description="Helical" evidence="6">
    <location>
        <begin position="171"/>
        <end position="190"/>
    </location>
</feature>
<organism evidence="8 9">
    <name type="scientific">Stichopus japonicus</name>
    <name type="common">Sea cucumber</name>
    <dbReference type="NCBI Taxonomy" id="307972"/>
    <lineage>
        <taxon>Eukaryota</taxon>
        <taxon>Metazoa</taxon>
        <taxon>Echinodermata</taxon>
        <taxon>Eleutherozoa</taxon>
        <taxon>Echinozoa</taxon>
        <taxon>Holothuroidea</taxon>
        <taxon>Aspidochirotacea</taxon>
        <taxon>Aspidochirotida</taxon>
        <taxon>Stichopodidae</taxon>
        <taxon>Apostichopus</taxon>
    </lineage>
</organism>
<dbReference type="CDD" id="cd03384">
    <property type="entry name" value="PAP2_wunen"/>
    <property type="match status" value="1"/>
</dbReference>
<comment type="similarity">
    <text evidence="2">Belongs to the PA-phosphatase related phosphoesterase family.</text>
</comment>
<dbReference type="InterPro" id="IPR043216">
    <property type="entry name" value="PAP-like"/>
</dbReference>
<keyword evidence="9" id="KW-1185">Reference proteome</keyword>
<dbReference type="GO" id="GO:0008195">
    <property type="term" value="F:phosphatidate phosphatase activity"/>
    <property type="evidence" value="ECO:0007669"/>
    <property type="project" value="TreeGrafter"/>
</dbReference>
<dbReference type="InterPro" id="IPR000326">
    <property type="entry name" value="PAP2/HPO"/>
</dbReference>
<protein>
    <submittedName>
        <fullName evidence="8">Putative lipid phosphate phosphohydrolase 1</fullName>
    </submittedName>
</protein>
<dbReference type="PANTHER" id="PTHR10165">
    <property type="entry name" value="LIPID PHOSPHATE PHOSPHATASE"/>
    <property type="match status" value="1"/>
</dbReference>
<dbReference type="Gene3D" id="1.20.144.10">
    <property type="entry name" value="Phosphatidic acid phosphatase type 2/haloperoxidase"/>
    <property type="match status" value="1"/>
</dbReference>
<dbReference type="AlphaFoldDB" id="A0A2G8KSE7"/>
<gene>
    <name evidence="8" type="ORF">BSL78_12241</name>
</gene>
<dbReference type="PANTHER" id="PTHR10165:SF103">
    <property type="entry name" value="PHOSPHOLIPID PHOSPHATASE HOMOLOG 1.2 HOMOLOG"/>
    <property type="match status" value="1"/>
</dbReference>
<evidence type="ECO:0000256" key="3">
    <source>
        <dbReference type="ARBA" id="ARBA00022692"/>
    </source>
</evidence>
<dbReference type="GO" id="GO:0046839">
    <property type="term" value="P:phospholipid dephosphorylation"/>
    <property type="evidence" value="ECO:0007669"/>
    <property type="project" value="TreeGrafter"/>
</dbReference>
<dbReference type="GO" id="GO:0007165">
    <property type="term" value="P:signal transduction"/>
    <property type="evidence" value="ECO:0007669"/>
    <property type="project" value="TreeGrafter"/>
</dbReference>
<feature type="transmembrane region" description="Helical" evidence="6">
    <location>
        <begin position="62"/>
        <end position="83"/>
    </location>
</feature>
<dbReference type="SMART" id="SM00014">
    <property type="entry name" value="acidPPc"/>
    <property type="match status" value="1"/>
</dbReference>
<keyword evidence="3 6" id="KW-0812">Transmembrane</keyword>
<dbReference type="Proteomes" id="UP000230750">
    <property type="component" value="Unassembled WGS sequence"/>
</dbReference>
<feature type="domain" description="Phosphatidic acid phosphatase type 2/haloperoxidase" evidence="7">
    <location>
        <begin position="70"/>
        <end position="217"/>
    </location>
</feature>
<dbReference type="EMBL" id="MRZV01000401">
    <property type="protein sequence ID" value="PIK50860.1"/>
    <property type="molecule type" value="Genomic_DNA"/>
</dbReference>
<comment type="caution">
    <text evidence="8">The sequence shown here is derived from an EMBL/GenBank/DDBJ whole genome shotgun (WGS) entry which is preliminary data.</text>
</comment>
<feature type="transmembrane region" description="Helical" evidence="6">
    <location>
        <begin position="202"/>
        <end position="224"/>
    </location>
</feature>
<dbReference type="OrthoDB" id="8907274at2759"/>
<evidence type="ECO:0000256" key="6">
    <source>
        <dbReference type="SAM" id="Phobius"/>
    </source>
</evidence>
<evidence type="ECO:0000256" key="4">
    <source>
        <dbReference type="ARBA" id="ARBA00022989"/>
    </source>
</evidence>
<dbReference type="Pfam" id="PF01569">
    <property type="entry name" value="PAP2"/>
    <property type="match status" value="1"/>
</dbReference>
<name>A0A2G8KSE7_STIJA</name>
<reference evidence="8 9" key="1">
    <citation type="journal article" date="2017" name="PLoS Biol.">
        <title>The sea cucumber genome provides insights into morphological evolution and visceral regeneration.</title>
        <authorList>
            <person name="Zhang X."/>
            <person name="Sun L."/>
            <person name="Yuan J."/>
            <person name="Sun Y."/>
            <person name="Gao Y."/>
            <person name="Zhang L."/>
            <person name="Li S."/>
            <person name="Dai H."/>
            <person name="Hamel J.F."/>
            <person name="Liu C."/>
            <person name="Yu Y."/>
            <person name="Liu S."/>
            <person name="Lin W."/>
            <person name="Guo K."/>
            <person name="Jin S."/>
            <person name="Xu P."/>
            <person name="Storey K.B."/>
            <person name="Huan P."/>
            <person name="Zhang T."/>
            <person name="Zhou Y."/>
            <person name="Zhang J."/>
            <person name="Lin C."/>
            <person name="Li X."/>
            <person name="Xing L."/>
            <person name="Huo D."/>
            <person name="Sun M."/>
            <person name="Wang L."/>
            <person name="Mercier A."/>
            <person name="Li F."/>
            <person name="Yang H."/>
            <person name="Xiang J."/>
        </authorList>
    </citation>
    <scope>NUCLEOTIDE SEQUENCE [LARGE SCALE GENOMIC DNA]</scope>
    <source>
        <strain evidence="8">Shaxun</strain>
        <tissue evidence="8">Muscle</tissue>
    </source>
</reference>
<keyword evidence="4 6" id="KW-1133">Transmembrane helix</keyword>
<evidence type="ECO:0000259" key="7">
    <source>
        <dbReference type="SMART" id="SM00014"/>
    </source>
</evidence>